<organism evidence="1 2">
    <name type="scientific">Yokenella regensburgei</name>
    <dbReference type="NCBI Taxonomy" id="158877"/>
    <lineage>
        <taxon>Bacteria</taxon>
        <taxon>Pseudomonadati</taxon>
        <taxon>Pseudomonadota</taxon>
        <taxon>Gammaproteobacteria</taxon>
        <taxon>Enterobacterales</taxon>
        <taxon>Enterobacteriaceae</taxon>
        <taxon>Yokenella</taxon>
    </lineage>
</organism>
<evidence type="ECO:0000313" key="1">
    <source>
        <dbReference type="EMBL" id="SQA65441.1"/>
    </source>
</evidence>
<evidence type="ECO:0000313" key="2">
    <source>
        <dbReference type="Proteomes" id="UP000251313"/>
    </source>
</evidence>
<evidence type="ECO:0008006" key="3">
    <source>
        <dbReference type="Google" id="ProtNLM"/>
    </source>
</evidence>
<name>A0AB38G295_9ENTR</name>
<gene>
    <name evidence="1" type="ORF">NCTC11967_04472</name>
</gene>
<dbReference type="AlphaFoldDB" id="A0AB38G295"/>
<dbReference type="EMBL" id="UAVL01000021">
    <property type="protein sequence ID" value="SQA65441.1"/>
    <property type="molecule type" value="Genomic_DNA"/>
</dbReference>
<comment type="caution">
    <text evidence="1">The sequence shown here is derived from an EMBL/GenBank/DDBJ whole genome shotgun (WGS) entry which is preliminary data.</text>
</comment>
<reference evidence="1 2" key="1">
    <citation type="submission" date="2018-06" db="EMBL/GenBank/DDBJ databases">
        <authorList>
            <consortium name="Pathogen Informatics"/>
            <person name="Doyle S."/>
        </authorList>
    </citation>
    <scope>NUCLEOTIDE SEQUENCE [LARGE SCALE GENOMIC DNA]</scope>
    <source>
        <strain evidence="1 2">NCTC11967</strain>
    </source>
</reference>
<dbReference type="RefSeq" id="WP_112471509.1">
    <property type="nucleotide sequence ID" value="NZ_UAVL01000021.1"/>
</dbReference>
<sequence length="84" mass="9691">MKVSIPKRPTEELTHLSWCILVAVGFARQEGRAVSTHMFIMQWLLAAQKHKQYPRTLASDIIWLQEQGKQYEPSTHSKCKNIGI</sequence>
<dbReference type="Proteomes" id="UP000251313">
    <property type="component" value="Unassembled WGS sequence"/>
</dbReference>
<proteinExistence type="predicted"/>
<accession>A0AB38G295</accession>
<protein>
    <recommendedName>
        <fullName evidence="3">DUF2913 family protein</fullName>
    </recommendedName>
</protein>